<dbReference type="PANTHER" id="PTHR35603:SF2">
    <property type="entry name" value="OUTER MEMBRANE LIPOPROTEIN"/>
    <property type="match status" value="1"/>
</dbReference>
<feature type="chain" id="PRO_5017440525" evidence="3">
    <location>
        <begin position="20"/>
        <end position="174"/>
    </location>
</feature>
<dbReference type="AlphaFoldDB" id="A0A3A3FT37"/>
<keyword evidence="2" id="KW-0472">Membrane</keyword>
<dbReference type="EMBL" id="QYUO01000001">
    <property type="protein sequence ID" value="RJF99216.1"/>
    <property type="molecule type" value="Genomic_DNA"/>
</dbReference>
<evidence type="ECO:0000259" key="4">
    <source>
        <dbReference type="Pfam" id="PF05433"/>
    </source>
</evidence>
<dbReference type="GO" id="GO:0019867">
    <property type="term" value="C:outer membrane"/>
    <property type="evidence" value="ECO:0007669"/>
    <property type="project" value="InterPro"/>
</dbReference>
<comment type="subcellular location">
    <subcellularLocation>
        <location evidence="1">Membrane</location>
    </subcellularLocation>
</comment>
<gene>
    <name evidence="5" type="ORF">D3871_12325</name>
</gene>
<name>A0A3A3FT37_9BURK</name>
<dbReference type="InterPro" id="IPR051407">
    <property type="entry name" value="Bact_OM_lipoprot/Surf_antigen"/>
</dbReference>
<dbReference type="OrthoDB" id="9153931at2"/>
<reference evidence="6" key="1">
    <citation type="submission" date="2018-09" db="EMBL/GenBank/DDBJ databases">
        <authorList>
            <person name="Zhu H."/>
        </authorList>
    </citation>
    <scope>NUCLEOTIDE SEQUENCE [LARGE SCALE GENOMIC DNA]</scope>
    <source>
        <strain evidence="6">K1R23-30</strain>
    </source>
</reference>
<protein>
    <submittedName>
        <fullName evidence="5">Glycine zipper 2TM domain-containing protein</fullName>
    </submittedName>
</protein>
<keyword evidence="6" id="KW-1185">Reference proteome</keyword>
<evidence type="ECO:0000256" key="1">
    <source>
        <dbReference type="ARBA" id="ARBA00004370"/>
    </source>
</evidence>
<feature type="domain" description="Glycine zipper 2TM" evidence="4">
    <location>
        <begin position="85"/>
        <end position="126"/>
    </location>
</feature>
<feature type="signal peptide" evidence="3">
    <location>
        <begin position="1"/>
        <end position="19"/>
    </location>
</feature>
<dbReference type="Pfam" id="PF05433">
    <property type="entry name" value="Rick_17kDa_Anti"/>
    <property type="match status" value="1"/>
</dbReference>
<dbReference type="RefSeq" id="WP_119769157.1">
    <property type="nucleotide sequence ID" value="NZ_QYUO01000001.1"/>
</dbReference>
<dbReference type="PROSITE" id="PS51257">
    <property type="entry name" value="PROKAR_LIPOPROTEIN"/>
    <property type="match status" value="1"/>
</dbReference>
<evidence type="ECO:0000313" key="5">
    <source>
        <dbReference type="EMBL" id="RJF99216.1"/>
    </source>
</evidence>
<keyword evidence="3" id="KW-0732">Signal</keyword>
<dbReference type="InterPro" id="IPR008816">
    <property type="entry name" value="Gly_zipper_2TM_dom"/>
</dbReference>
<dbReference type="Proteomes" id="UP000265955">
    <property type="component" value="Unassembled WGS sequence"/>
</dbReference>
<sequence>MNAYSTRLIALSLAAGLLAGCASPGYPPIASQPYPAPAPAGSYPTGSYPTGTYPASSPSYAYSYGVVDSIQMRQAAAASGNGIGVGTVVGGVVGGMLGNQVGGGTGRKAATVAGVIGGAMVGNQMERNNQQVRDAFQIGVRMDNGSYRTILQDSAADLYVGSRVRVENDRVYRQ</sequence>
<accession>A0A3A3FT37</accession>
<dbReference type="PANTHER" id="PTHR35603">
    <property type="match status" value="1"/>
</dbReference>
<comment type="caution">
    <text evidence="5">The sequence shown here is derived from an EMBL/GenBank/DDBJ whole genome shotgun (WGS) entry which is preliminary data.</text>
</comment>
<evidence type="ECO:0000256" key="3">
    <source>
        <dbReference type="SAM" id="SignalP"/>
    </source>
</evidence>
<proteinExistence type="predicted"/>
<evidence type="ECO:0000313" key="6">
    <source>
        <dbReference type="Proteomes" id="UP000265955"/>
    </source>
</evidence>
<evidence type="ECO:0000256" key="2">
    <source>
        <dbReference type="ARBA" id="ARBA00023136"/>
    </source>
</evidence>
<organism evidence="5 6">
    <name type="scientific">Noviherbaspirillum saxi</name>
    <dbReference type="NCBI Taxonomy" id="2320863"/>
    <lineage>
        <taxon>Bacteria</taxon>
        <taxon>Pseudomonadati</taxon>
        <taxon>Pseudomonadota</taxon>
        <taxon>Betaproteobacteria</taxon>
        <taxon>Burkholderiales</taxon>
        <taxon>Oxalobacteraceae</taxon>
        <taxon>Noviherbaspirillum</taxon>
    </lineage>
</organism>